<comment type="function">
    <text evidence="1 9">May be involved in recombinational repair of damaged DNA.</text>
</comment>
<dbReference type="InterPro" id="IPR003395">
    <property type="entry name" value="RecF/RecN/SMC_N"/>
</dbReference>
<dbReference type="PIRSF" id="PIRSF003128">
    <property type="entry name" value="RecN"/>
    <property type="match status" value="1"/>
</dbReference>
<keyword evidence="7 9" id="KW-0234">DNA repair</keyword>
<evidence type="ECO:0000256" key="9">
    <source>
        <dbReference type="PIRNR" id="PIRNR003128"/>
    </source>
</evidence>
<organism evidence="12 13">
    <name type="scientific">Psychroflexus salis</name>
    <dbReference type="NCBI Taxonomy" id="1526574"/>
    <lineage>
        <taxon>Bacteria</taxon>
        <taxon>Pseudomonadati</taxon>
        <taxon>Bacteroidota</taxon>
        <taxon>Flavobacteriia</taxon>
        <taxon>Flavobacteriales</taxon>
        <taxon>Flavobacteriaceae</taxon>
        <taxon>Psychroflexus</taxon>
    </lineage>
</organism>
<evidence type="ECO:0000256" key="8">
    <source>
        <dbReference type="ARBA" id="ARBA00033408"/>
    </source>
</evidence>
<comment type="caution">
    <text evidence="12">The sequence shown here is derived from an EMBL/GenBank/DDBJ whole genome shotgun (WGS) entry which is preliminary data.</text>
</comment>
<evidence type="ECO:0000256" key="10">
    <source>
        <dbReference type="SAM" id="Coils"/>
    </source>
</evidence>
<evidence type="ECO:0000256" key="6">
    <source>
        <dbReference type="ARBA" id="ARBA00022840"/>
    </source>
</evidence>
<evidence type="ECO:0000313" key="13">
    <source>
        <dbReference type="Proteomes" id="UP000599688"/>
    </source>
</evidence>
<reference evidence="12 13" key="1">
    <citation type="journal article" date="2014" name="Int. J. Syst. Evol. Microbiol.">
        <title>Complete genome sequence of Corynebacterium casei LMG S-19264T (=DSM 44701T), isolated from a smear-ripened cheese.</title>
        <authorList>
            <consortium name="US DOE Joint Genome Institute (JGI-PGF)"/>
            <person name="Walter F."/>
            <person name="Albersmeier A."/>
            <person name="Kalinowski J."/>
            <person name="Ruckert C."/>
        </authorList>
    </citation>
    <scope>NUCLEOTIDE SEQUENCE [LARGE SCALE GENOMIC DNA]</scope>
    <source>
        <strain evidence="12 13">CGMCC 1.12925</strain>
    </source>
</reference>
<dbReference type="InterPro" id="IPR027417">
    <property type="entry name" value="P-loop_NTPase"/>
</dbReference>
<keyword evidence="6" id="KW-0067">ATP-binding</keyword>
<dbReference type="GO" id="GO:0006281">
    <property type="term" value="P:DNA repair"/>
    <property type="evidence" value="ECO:0007669"/>
    <property type="project" value="UniProtKB-KW"/>
</dbReference>
<comment type="similarity">
    <text evidence="2 9">Belongs to the RecN family.</text>
</comment>
<proteinExistence type="inferred from homology"/>
<keyword evidence="13" id="KW-1185">Reference proteome</keyword>
<dbReference type="GO" id="GO:0009432">
    <property type="term" value="P:SOS response"/>
    <property type="evidence" value="ECO:0007669"/>
    <property type="project" value="TreeGrafter"/>
</dbReference>
<dbReference type="InterPro" id="IPR004604">
    <property type="entry name" value="DNA_recomb/repair_RecN"/>
</dbReference>
<dbReference type="RefSeq" id="WP_188406351.1">
    <property type="nucleotide sequence ID" value="NZ_BMGL01000009.1"/>
</dbReference>
<evidence type="ECO:0000313" key="12">
    <source>
        <dbReference type="EMBL" id="GGE15790.1"/>
    </source>
</evidence>
<evidence type="ECO:0000256" key="7">
    <source>
        <dbReference type="ARBA" id="ARBA00023204"/>
    </source>
</evidence>
<dbReference type="PANTHER" id="PTHR11059:SF0">
    <property type="entry name" value="DNA REPAIR PROTEIN RECN"/>
    <property type="match status" value="1"/>
</dbReference>
<evidence type="ECO:0000259" key="11">
    <source>
        <dbReference type="Pfam" id="PF02463"/>
    </source>
</evidence>
<dbReference type="Pfam" id="PF02463">
    <property type="entry name" value="SMC_N"/>
    <property type="match status" value="1"/>
</dbReference>
<protein>
    <recommendedName>
        <fullName evidence="3 9">DNA repair protein RecN</fullName>
    </recommendedName>
    <alternativeName>
        <fullName evidence="8 9">Recombination protein N</fullName>
    </alternativeName>
</protein>
<evidence type="ECO:0000256" key="5">
    <source>
        <dbReference type="ARBA" id="ARBA00022763"/>
    </source>
</evidence>
<feature type="coiled-coil region" evidence="10">
    <location>
        <begin position="335"/>
        <end position="362"/>
    </location>
</feature>
<keyword evidence="10" id="KW-0175">Coiled coil</keyword>
<dbReference type="SUPFAM" id="SSF52540">
    <property type="entry name" value="P-loop containing nucleoside triphosphate hydrolases"/>
    <property type="match status" value="1"/>
</dbReference>
<sequence>MLKSLSIKNYALIDDVHVDFKKSLNIITGETGAGKSIILGALGLIIGDRADLTSLRNNENKCVIEANFDITELQLQELFTKLDLDFDAHTIIRREILASGKSRAFVNDSPVKLQTLQQLGNELIDIHSQQETRSLAESNYQYQLIDSLAQVEVEKIAFQKQHQKIKSLQTELIGLTNRETELLKEKDYKTFLLVELEEAKLSEINLIELENEQLELSNVENIKEHLTFANQTIQDENYGIAQQLNDIKNRFQKISNLGNTYTDLWERFKSLSIETEDLSFELDKLNASLEASPNELDLINERLELIYKLQKKHQVDSLEGLLQIEESLAKEVFETGNLKERISNLEQQISKAENELIQIGKKIFQKRKKVFPSLIQKAKKYLEELSMANVQFDFSIQFTEKANNFGMDEMDWKFSANKGSSPKPIAKVASGGELSRLTLALKYILAEHKKLPTIIFDEIDTGVSGDVALKIGNMLLAMGGFLQVISITHIPQIASKGEQHLKVFKKEITGKTTTQLKVLSTDERILEVAEMLGGDAKLASAIAHAKNLFQ</sequence>
<accession>A0A916ZVB8</accession>
<dbReference type="PANTHER" id="PTHR11059">
    <property type="entry name" value="DNA REPAIR PROTEIN RECN"/>
    <property type="match status" value="1"/>
</dbReference>
<dbReference type="GO" id="GO:0005524">
    <property type="term" value="F:ATP binding"/>
    <property type="evidence" value="ECO:0007669"/>
    <property type="project" value="UniProtKB-KW"/>
</dbReference>
<dbReference type="NCBIfam" id="TIGR00634">
    <property type="entry name" value="recN"/>
    <property type="match status" value="1"/>
</dbReference>
<dbReference type="CDD" id="cd03241">
    <property type="entry name" value="ABC_RecN"/>
    <property type="match status" value="2"/>
</dbReference>
<keyword evidence="4" id="KW-0547">Nucleotide-binding</keyword>
<evidence type="ECO:0000256" key="3">
    <source>
        <dbReference type="ARBA" id="ARBA00021315"/>
    </source>
</evidence>
<evidence type="ECO:0000256" key="4">
    <source>
        <dbReference type="ARBA" id="ARBA00022741"/>
    </source>
</evidence>
<dbReference type="GO" id="GO:0043590">
    <property type="term" value="C:bacterial nucleoid"/>
    <property type="evidence" value="ECO:0007669"/>
    <property type="project" value="TreeGrafter"/>
</dbReference>
<evidence type="ECO:0000256" key="1">
    <source>
        <dbReference type="ARBA" id="ARBA00003618"/>
    </source>
</evidence>
<evidence type="ECO:0000256" key="2">
    <source>
        <dbReference type="ARBA" id="ARBA00009441"/>
    </source>
</evidence>
<dbReference type="EMBL" id="BMGL01000009">
    <property type="protein sequence ID" value="GGE15790.1"/>
    <property type="molecule type" value="Genomic_DNA"/>
</dbReference>
<dbReference type="AlphaFoldDB" id="A0A916ZVB8"/>
<dbReference type="GO" id="GO:0006310">
    <property type="term" value="P:DNA recombination"/>
    <property type="evidence" value="ECO:0007669"/>
    <property type="project" value="InterPro"/>
</dbReference>
<dbReference type="Gene3D" id="3.40.50.300">
    <property type="entry name" value="P-loop containing nucleotide triphosphate hydrolases"/>
    <property type="match status" value="2"/>
</dbReference>
<keyword evidence="5 9" id="KW-0227">DNA damage</keyword>
<feature type="domain" description="RecF/RecN/SMC N-terminal" evidence="11">
    <location>
        <begin position="2"/>
        <end position="507"/>
    </location>
</feature>
<dbReference type="Proteomes" id="UP000599688">
    <property type="component" value="Unassembled WGS sequence"/>
</dbReference>
<gene>
    <name evidence="12" type="primary">recN</name>
    <name evidence="12" type="ORF">GCM10010831_16370</name>
</gene>
<name>A0A916ZVB8_9FLAO</name>